<feature type="domain" description="Receptor L-domain" evidence="3">
    <location>
        <begin position="68"/>
        <end position="161"/>
    </location>
</feature>
<organism evidence="5">
    <name type="scientific">Caenorhabditis brenneri</name>
    <name type="common">Nematode worm</name>
    <dbReference type="NCBI Taxonomy" id="135651"/>
    <lineage>
        <taxon>Eukaryota</taxon>
        <taxon>Metazoa</taxon>
        <taxon>Ecdysozoa</taxon>
        <taxon>Nematoda</taxon>
        <taxon>Chromadorea</taxon>
        <taxon>Rhabditida</taxon>
        <taxon>Rhabditina</taxon>
        <taxon>Rhabditomorpha</taxon>
        <taxon>Rhabditoidea</taxon>
        <taxon>Rhabditidae</taxon>
        <taxon>Peloderinae</taxon>
        <taxon>Caenorhabditis</taxon>
    </lineage>
</organism>
<dbReference type="Proteomes" id="UP000008068">
    <property type="component" value="Unassembled WGS sequence"/>
</dbReference>
<dbReference type="InterPro" id="IPR036941">
    <property type="entry name" value="Rcpt_L-dom_sf"/>
</dbReference>
<keyword evidence="1" id="KW-1133">Transmembrane helix</keyword>
<evidence type="ECO:0000256" key="1">
    <source>
        <dbReference type="SAM" id="Phobius"/>
    </source>
</evidence>
<dbReference type="InterPro" id="IPR053079">
    <property type="entry name" value="SPS2_domain"/>
</dbReference>
<evidence type="ECO:0000256" key="2">
    <source>
        <dbReference type="SAM" id="SignalP"/>
    </source>
</evidence>
<feature type="chain" id="PRO_5003404726" description="Receptor L-domain domain-containing protein" evidence="2">
    <location>
        <begin position="19"/>
        <end position="418"/>
    </location>
</feature>
<keyword evidence="2" id="KW-0732">Signal</keyword>
<dbReference type="InParanoid" id="G0MUF8"/>
<gene>
    <name evidence="4" type="ORF">CAEBREN_03910</name>
</gene>
<evidence type="ECO:0000313" key="5">
    <source>
        <dbReference type="Proteomes" id="UP000008068"/>
    </source>
</evidence>
<dbReference type="OMA" id="PEDDICT"/>
<dbReference type="SUPFAM" id="SSF52058">
    <property type="entry name" value="L domain-like"/>
    <property type="match status" value="2"/>
</dbReference>
<sequence>MGLKLLILLALLCDFGASKENETPKFASSRKFFEKKHCGEIHPDKETACIFNYDNVLRSTIGFFPTHCSVVCADLFIGKDCDLTEEELALAFKNMKRLIGGLTISGTNYTSAKFLAGLESIDTGSEQNILFEDNSEMIEIGLTNLTSIITDGWLISSSPKMKTLNLPNLKYTTPAESEYTHVELWIEKMEPNFCITFDEMEQFLNIRKADLTNIAANYCEPTPEDDICTKPAKGCTRILGDVEIGPDSDLNAMKSVEAIFGTLTIKNTSIESLNFLESLKYVAPLGTGSGFKRFPALHGKKAVIIMNNPYLSNYTFPSLKKIRSEALHQIVFEHNRYMTPEQCIRMEDSLYMSRGPTVDGNTCVLLKVQSLKIVEQSQMIFLVASIVICLMLLLGIGTGIFARWCIRNDNEYQQFDKY</sequence>
<feature type="domain" description="Receptor L-domain" evidence="3">
    <location>
        <begin position="234"/>
        <end position="340"/>
    </location>
</feature>
<accession>G0MUF8</accession>
<dbReference type="Gene3D" id="3.80.20.20">
    <property type="entry name" value="Receptor L-domain"/>
    <property type="match status" value="2"/>
</dbReference>
<evidence type="ECO:0000313" key="4">
    <source>
        <dbReference type="EMBL" id="EGT44222.1"/>
    </source>
</evidence>
<dbReference type="Pfam" id="PF01030">
    <property type="entry name" value="Recep_L_domain"/>
    <property type="match status" value="2"/>
</dbReference>
<dbReference type="InterPro" id="IPR000494">
    <property type="entry name" value="Rcpt_L-dom"/>
</dbReference>
<dbReference type="HOGENOM" id="CLU_028064_0_0_1"/>
<keyword evidence="1" id="KW-0812">Transmembrane</keyword>
<dbReference type="FunCoup" id="G0MUF8">
    <property type="interactions" value="9"/>
</dbReference>
<keyword evidence="5" id="KW-1185">Reference proteome</keyword>
<feature type="signal peptide" evidence="2">
    <location>
        <begin position="1"/>
        <end position="18"/>
    </location>
</feature>
<dbReference type="EMBL" id="GL379812">
    <property type="protein sequence ID" value="EGT44222.1"/>
    <property type="molecule type" value="Genomic_DNA"/>
</dbReference>
<dbReference type="PANTHER" id="PTHR21662">
    <property type="entry name" value="RECEPTOR PROTEIN-TYROSINE KINASE"/>
    <property type="match status" value="1"/>
</dbReference>
<dbReference type="PANTHER" id="PTHR21662:SF59">
    <property type="entry name" value="RECEPTOR PROTEIN-TYROSINE KINASE"/>
    <property type="match status" value="1"/>
</dbReference>
<reference evidence="5" key="1">
    <citation type="submission" date="2011-07" db="EMBL/GenBank/DDBJ databases">
        <authorList>
            <consortium name="Caenorhabditis brenneri Sequencing and Analysis Consortium"/>
            <person name="Wilson R.K."/>
        </authorList>
    </citation>
    <scope>NUCLEOTIDE SEQUENCE [LARGE SCALE GENOMIC DNA]</scope>
    <source>
        <strain evidence="5">PB2801</strain>
    </source>
</reference>
<name>G0MUF8_CAEBE</name>
<dbReference type="AlphaFoldDB" id="G0MUF8"/>
<proteinExistence type="predicted"/>
<evidence type="ECO:0000259" key="3">
    <source>
        <dbReference type="Pfam" id="PF01030"/>
    </source>
</evidence>
<dbReference type="eggNOG" id="ENOG502THDH">
    <property type="taxonomic scope" value="Eukaryota"/>
</dbReference>
<protein>
    <recommendedName>
        <fullName evidence="3">Receptor L-domain domain-containing protein</fullName>
    </recommendedName>
</protein>
<keyword evidence="1" id="KW-0472">Membrane</keyword>
<dbReference type="OrthoDB" id="5789728at2759"/>
<feature type="transmembrane region" description="Helical" evidence="1">
    <location>
        <begin position="379"/>
        <end position="402"/>
    </location>
</feature>